<keyword evidence="2" id="KW-0012">Acyltransferase</keyword>
<dbReference type="CDD" id="cd04301">
    <property type="entry name" value="NAT_SF"/>
    <property type="match status" value="1"/>
</dbReference>
<keyword evidence="1" id="KW-0808">Transferase</keyword>
<evidence type="ECO:0000256" key="1">
    <source>
        <dbReference type="ARBA" id="ARBA00022679"/>
    </source>
</evidence>
<dbReference type="PANTHER" id="PTHR43877:SF2">
    <property type="entry name" value="AMINOALKYLPHOSPHONATE N-ACETYLTRANSFERASE-RELATED"/>
    <property type="match status" value="1"/>
</dbReference>
<dbReference type="InterPro" id="IPR016181">
    <property type="entry name" value="Acyl_CoA_acyltransferase"/>
</dbReference>
<name>A0ABM8GGX7_9MICO</name>
<dbReference type="SUPFAM" id="SSF55729">
    <property type="entry name" value="Acyl-CoA N-acyltransferases (Nat)"/>
    <property type="match status" value="1"/>
</dbReference>
<dbReference type="Gene3D" id="3.40.630.30">
    <property type="match status" value="1"/>
</dbReference>
<evidence type="ECO:0000313" key="5">
    <source>
        <dbReference type="Proteomes" id="UP001321498"/>
    </source>
</evidence>
<keyword evidence="5" id="KW-1185">Reference proteome</keyword>
<organism evidence="4 5">
    <name type="scientific">Naasia aerilata</name>
    <dbReference type="NCBI Taxonomy" id="1162966"/>
    <lineage>
        <taxon>Bacteria</taxon>
        <taxon>Bacillati</taxon>
        <taxon>Actinomycetota</taxon>
        <taxon>Actinomycetes</taxon>
        <taxon>Micrococcales</taxon>
        <taxon>Microbacteriaceae</taxon>
        <taxon>Naasia</taxon>
    </lineage>
</organism>
<dbReference type="PANTHER" id="PTHR43877">
    <property type="entry name" value="AMINOALKYLPHOSPHONATE N-ACETYLTRANSFERASE-RELATED-RELATED"/>
    <property type="match status" value="1"/>
</dbReference>
<reference evidence="5" key="1">
    <citation type="journal article" date="2019" name="Int. J. Syst. Evol. Microbiol.">
        <title>The Global Catalogue of Microorganisms (GCM) 10K type strain sequencing project: providing services to taxonomists for standard genome sequencing and annotation.</title>
        <authorList>
            <consortium name="The Broad Institute Genomics Platform"/>
            <consortium name="The Broad Institute Genome Sequencing Center for Infectious Disease"/>
            <person name="Wu L."/>
            <person name="Ma J."/>
        </authorList>
    </citation>
    <scope>NUCLEOTIDE SEQUENCE [LARGE SCALE GENOMIC DNA]</scope>
    <source>
        <strain evidence="5">NBRC 108725</strain>
    </source>
</reference>
<proteinExistence type="predicted"/>
<evidence type="ECO:0000259" key="3">
    <source>
        <dbReference type="PROSITE" id="PS51186"/>
    </source>
</evidence>
<protein>
    <recommendedName>
        <fullName evidence="3">N-acetyltransferase domain-containing protein</fullName>
    </recommendedName>
</protein>
<dbReference type="EMBL" id="AP027731">
    <property type="protein sequence ID" value="BDZ47606.1"/>
    <property type="molecule type" value="Genomic_DNA"/>
</dbReference>
<dbReference type="InterPro" id="IPR050832">
    <property type="entry name" value="Bact_Acetyltransf"/>
</dbReference>
<accession>A0ABM8GGX7</accession>
<feature type="domain" description="N-acetyltransferase" evidence="3">
    <location>
        <begin position="22"/>
        <end position="176"/>
    </location>
</feature>
<gene>
    <name evidence="4" type="ORF">GCM10025866_35150</name>
</gene>
<dbReference type="InterPro" id="IPR000182">
    <property type="entry name" value="GNAT_dom"/>
</dbReference>
<sequence>MWSPAPAASFNPSNGPLYAEGMRFVDARSDSPDARRMLAEYFSARELSFTGGTYRVSTPDPEVFVPPAGAFVLVEDDDGAVVGCGGVRRLPDDERGPRFEVKHLWLRPGTRGRGWGRALLAELESRAVDLGAATIVLDTNATLAAAGSLYRSSGYVSVPPYNDNPNANLWLRKVLA</sequence>
<dbReference type="Pfam" id="PF00583">
    <property type="entry name" value="Acetyltransf_1"/>
    <property type="match status" value="1"/>
</dbReference>
<dbReference type="PROSITE" id="PS51186">
    <property type="entry name" value="GNAT"/>
    <property type="match status" value="1"/>
</dbReference>
<evidence type="ECO:0000313" key="4">
    <source>
        <dbReference type="EMBL" id="BDZ47606.1"/>
    </source>
</evidence>
<dbReference type="Proteomes" id="UP001321498">
    <property type="component" value="Chromosome"/>
</dbReference>
<evidence type="ECO:0000256" key="2">
    <source>
        <dbReference type="ARBA" id="ARBA00023315"/>
    </source>
</evidence>